<gene>
    <name evidence="1" type="ORF">QBC47DRAFT_403518</name>
</gene>
<keyword evidence="2" id="KW-1185">Reference proteome</keyword>
<evidence type="ECO:0000313" key="1">
    <source>
        <dbReference type="EMBL" id="KAK1754127.1"/>
    </source>
</evidence>
<dbReference type="Gene3D" id="3.20.20.105">
    <property type="entry name" value="Queuine tRNA-ribosyltransferase-like"/>
    <property type="match status" value="1"/>
</dbReference>
<dbReference type="EMBL" id="MU839836">
    <property type="protein sequence ID" value="KAK1754127.1"/>
    <property type="molecule type" value="Genomic_DNA"/>
</dbReference>
<dbReference type="InterPro" id="IPR036511">
    <property type="entry name" value="TGT-like_sf"/>
</dbReference>
<dbReference type="GO" id="GO:0006400">
    <property type="term" value="P:tRNA modification"/>
    <property type="evidence" value="ECO:0007669"/>
    <property type="project" value="InterPro"/>
</dbReference>
<protein>
    <submittedName>
        <fullName evidence="1">Uncharacterized protein</fullName>
    </submittedName>
</protein>
<proteinExistence type="predicted"/>
<reference evidence="1" key="1">
    <citation type="submission" date="2023-06" db="EMBL/GenBank/DDBJ databases">
        <title>Genome-scale phylogeny and comparative genomics of the fungal order Sordariales.</title>
        <authorList>
            <consortium name="Lawrence Berkeley National Laboratory"/>
            <person name="Hensen N."/>
            <person name="Bonometti L."/>
            <person name="Westerberg I."/>
            <person name="Brannstrom I.O."/>
            <person name="Guillou S."/>
            <person name="Cros-Aarteil S."/>
            <person name="Calhoun S."/>
            <person name="Haridas S."/>
            <person name="Kuo A."/>
            <person name="Mondo S."/>
            <person name="Pangilinan J."/>
            <person name="Riley R."/>
            <person name="Labutti K."/>
            <person name="Andreopoulos B."/>
            <person name="Lipzen A."/>
            <person name="Chen C."/>
            <person name="Yanf M."/>
            <person name="Daum C."/>
            <person name="Ng V."/>
            <person name="Clum A."/>
            <person name="Steindorff A."/>
            <person name="Ohm R."/>
            <person name="Martin F."/>
            <person name="Silar P."/>
            <person name="Natvig D."/>
            <person name="Lalanne C."/>
            <person name="Gautier V."/>
            <person name="Ament-Velasquez S.L."/>
            <person name="Kruys A."/>
            <person name="Hutchinson M.I."/>
            <person name="Powell A.J."/>
            <person name="Barry K."/>
            <person name="Miller A.N."/>
            <person name="Grigoriev I.V."/>
            <person name="Debuchy R."/>
            <person name="Gladieux P."/>
            <person name="Thoren M.H."/>
            <person name="Johannesson H."/>
        </authorList>
    </citation>
    <scope>NUCLEOTIDE SEQUENCE</scope>
    <source>
        <strain evidence="1">PSN4</strain>
    </source>
</reference>
<accession>A0AAJ0B9U7</accession>
<organism evidence="1 2">
    <name type="scientific">Echria macrotheca</name>
    <dbReference type="NCBI Taxonomy" id="438768"/>
    <lineage>
        <taxon>Eukaryota</taxon>
        <taxon>Fungi</taxon>
        <taxon>Dikarya</taxon>
        <taxon>Ascomycota</taxon>
        <taxon>Pezizomycotina</taxon>
        <taxon>Sordariomycetes</taxon>
        <taxon>Sordariomycetidae</taxon>
        <taxon>Sordariales</taxon>
        <taxon>Schizotheciaceae</taxon>
        <taxon>Echria</taxon>
    </lineage>
</organism>
<evidence type="ECO:0000313" key="2">
    <source>
        <dbReference type="Proteomes" id="UP001239445"/>
    </source>
</evidence>
<name>A0AAJ0B9U7_9PEZI</name>
<sequence>MLGKATSQETDEDDCWCSTRSSKLGTITEEGVRFLSPHDSMPKLLMPEHSISLQDSTGSDM</sequence>
<dbReference type="AlphaFoldDB" id="A0AAJ0B9U7"/>
<comment type="caution">
    <text evidence="1">The sequence shown here is derived from an EMBL/GenBank/DDBJ whole genome shotgun (WGS) entry which is preliminary data.</text>
</comment>
<dbReference type="Proteomes" id="UP001239445">
    <property type="component" value="Unassembled WGS sequence"/>
</dbReference>